<keyword evidence="7" id="KW-0805">Transcription regulation</keyword>
<evidence type="ECO:0000259" key="13">
    <source>
        <dbReference type="PROSITE" id="PS51184"/>
    </source>
</evidence>
<protein>
    <recommendedName>
        <fullName evidence="16">JmjC domain-containing protein</fullName>
    </recommendedName>
</protein>
<keyword evidence="8" id="KW-0804">Transcription</keyword>
<dbReference type="AlphaFoldDB" id="A0AAD5TH96"/>
<comment type="caution">
    <text evidence="14">The sequence shown here is derived from an EMBL/GenBank/DDBJ whole genome shotgun (WGS) entry which is preliminary data.</text>
</comment>
<keyword evidence="6" id="KW-0832">Ubl conjugation</keyword>
<dbReference type="GO" id="GO:0005634">
    <property type="term" value="C:nucleus"/>
    <property type="evidence" value="ECO:0007669"/>
    <property type="project" value="UniProtKB-SubCell"/>
</dbReference>
<dbReference type="Pfam" id="PF02373">
    <property type="entry name" value="JmjC"/>
    <property type="match status" value="1"/>
</dbReference>
<keyword evidence="10" id="KW-0863">Zinc-finger</keyword>
<dbReference type="PROSITE" id="PS51184">
    <property type="entry name" value="JMJC"/>
    <property type="match status" value="1"/>
</dbReference>
<dbReference type="Proteomes" id="UP001212152">
    <property type="component" value="Unassembled WGS sequence"/>
</dbReference>
<evidence type="ECO:0000256" key="1">
    <source>
        <dbReference type="ARBA" id="ARBA00004123"/>
    </source>
</evidence>
<dbReference type="SUPFAM" id="SSF51197">
    <property type="entry name" value="Clavaminate synthase-like"/>
    <property type="match status" value="1"/>
</dbReference>
<keyword evidence="4" id="KW-1017">Isopeptide bond</keyword>
<evidence type="ECO:0000256" key="6">
    <source>
        <dbReference type="ARBA" id="ARBA00022843"/>
    </source>
</evidence>
<dbReference type="SMART" id="SM00558">
    <property type="entry name" value="JmjC"/>
    <property type="match status" value="1"/>
</dbReference>
<evidence type="ECO:0000256" key="5">
    <source>
        <dbReference type="ARBA" id="ARBA00022553"/>
    </source>
</evidence>
<keyword evidence="3" id="KW-0963">Cytoplasm</keyword>
<evidence type="ECO:0008006" key="16">
    <source>
        <dbReference type="Google" id="ProtNLM"/>
    </source>
</evidence>
<feature type="compositionally biased region" description="Polar residues" evidence="11">
    <location>
        <begin position="784"/>
        <end position="802"/>
    </location>
</feature>
<dbReference type="InterPro" id="IPR040221">
    <property type="entry name" value="CDCA7/CDA7L"/>
</dbReference>
<keyword evidence="5" id="KW-0597">Phosphoprotein</keyword>
<evidence type="ECO:0000256" key="10">
    <source>
        <dbReference type="PROSITE-ProRule" id="PRU00175"/>
    </source>
</evidence>
<dbReference type="Gene3D" id="2.60.120.650">
    <property type="entry name" value="Cupin"/>
    <property type="match status" value="1"/>
</dbReference>
<dbReference type="EMBL" id="JADGJQ010000053">
    <property type="protein sequence ID" value="KAJ3175359.1"/>
    <property type="molecule type" value="Genomic_DNA"/>
</dbReference>
<dbReference type="PANTHER" id="PTHR31169">
    <property type="entry name" value="OS05G0300700 PROTEIN"/>
    <property type="match status" value="1"/>
</dbReference>
<keyword evidence="15" id="KW-1185">Reference proteome</keyword>
<reference evidence="14" key="1">
    <citation type="submission" date="2020-05" db="EMBL/GenBank/DDBJ databases">
        <title>Phylogenomic resolution of chytrid fungi.</title>
        <authorList>
            <person name="Stajich J.E."/>
            <person name="Amses K."/>
            <person name="Simmons R."/>
            <person name="Seto K."/>
            <person name="Myers J."/>
            <person name="Bonds A."/>
            <person name="Quandt C.A."/>
            <person name="Barry K."/>
            <person name="Liu P."/>
            <person name="Grigoriev I."/>
            <person name="Longcore J.E."/>
            <person name="James T.Y."/>
        </authorList>
    </citation>
    <scope>NUCLEOTIDE SEQUENCE</scope>
    <source>
        <strain evidence="14">JEL0379</strain>
    </source>
</reference>
<proteinExistence type="predicted"/>
<dbReference type="Pfam" id="PF10497">
    <property type="entry name" value="zf-4CXXC_R1"/>
    <property type="match status" value="1"/>
</dbReference>
<evidence type="ECO:0000256" key="4">
    <source>
        <dbReference type="ARBA" id="ARBA00022499"/>
    </source>
</evidence>
<keyword evidence="10" id="KW-0862">Zinc</keyword>
<name>A0AAD5TH96_9FUNG</name>
<evidence type="ECO:0000256" key="3">
    <source>
        <dbReference type="ARBA" id="ARBA00022490"/>
    </source>
</evidence>
<sequence length="890" mass="98888">MLRSLPSSTVPAPPPLPDETIDELLARLAANGTAGPFKAVTTIDALTASEAEVLAAVENALSKGVPIVIQNTLKAWFHRSNSKPSGADSDAALFSLGWLRAHASDEPVQLRNVLNGEDVESSMGGFLDYLAKKTPAERRAENNTLYGKDISCPPAWSERAMKCLPEFFKYKGKNDLISLLPAELQPENLMIYVGNEGTLTPGHTDLCGSVGHNLMVYTGDGARAIWFLAESAALSQVSRFWKAQGQSIYGDDYFASVDVLQTAPFDVFVIEQKLGDFVIVPPETAHQVYNKGGINMKLSWNRVTVDSLQRCVERVLSEYRIHMRPEIYRIKTLVHHTVKHMTTRAGPWSADSDLSSRLKFMKDFRSVITSFATIVRDEWIEGEPDRSFLPTPWPDVGQPHMRICDFCRADIWNRGFNCKICASASKSRPLPAENAYAGVQASSLASTSQQASPTTALGSGLDAKTASPPSTPIIKPTRPHDLSEVGEDEFDVCLQCYAQGRSCPHETSMNFHEYVSMRVLSKQLTVAVNAYNAICLEPEQQITQASINELYDGSGPTVPTATIASELFGRRAKEMQVDSKSRCCHACRSSNVPAWTMVFDECGVPYCARCLWSRFGERLFDIKKTRDWKCPKCRGICNCLHCLKNWDRSKKLPFPVPSGDMVLLSEQPHYLEHRHGNVLASDKQCPSGPVFKNGLYLVEEPPAELQLKMRNLKRRIPEAERRPASSRKKSKTVDSARRISVSTPMARRSRPSPELDCLQVKRSFTDPSTESRHRGFDDVASWTPGESSSNGQLSHGTKSARPSNGAFKTRSVANGCEERVPWKDGNQIPRLQPHLDSRSPASVRQQLTEMHLDPAFLKEYFVESMAVVQERSSAWAGVHAETVYRQMMGQ</sequence>
<dbReference type="InterPro" id="IPR018866">
    <property type="entry name" value="Znf-4CXXC_R1"/>
</dbReference>
<evidence type="ECO:0000259" key="12">
    <source>
        <dbReference type="PROSITE" id="PS50089"/>
    </source>
</evidence>
<gene>
    <name evidence="14" type="ORF">HDU87_006311</name>
</gene>
<feature type="domain" description="RING-type" evidence="12">
    <location>
        <begin position="584"/>
        <end position="634"/>
    </location>
</feature>
<dbReference type="InterPro" id="IPR003347">
    <property type="entry name" value="JmjC_dom"/>
</dbReference>
<dbReference type="GO" id="GO:0006355">
    <property type="term" value="P:regulation of DNA-templated transcription"/>
    <property type="evidence" value="ECO:0007669"/>
    <property type="project" value="InterPro"/>
</dbReference>
<comment type="subcellular location">
    <subcellularLocation>
        <location evidence="2">Cytoplasm</location>
    </subcellularLocation>
    <subcellularLocation>
        <location evidence="1">Nucleus</location>
    </subcellularLocation>
</comment>
<evidence type="ECO:0000256" key="7">
    <source>
        <dbReference type="ARBA" id="ARBA00023015"/>
    </source>
</evidence>
<feature type="compositionally biased region" description="Low complexity" evidence="11">
    <location>
        <begin position="447"/>
        <end position="457"/>
    </location>
</feature>
<keyword evidence="9" id="KW-0539">Nucleus</keyword>
<feature type="domain" description="JmjC" evidence="13">
    <location>
        <begin position="153"/>
        <end position="319"/>
    </location>
</feature>
<dbReference type="PANTHER" id="PTHR31169:SF8">
    <property type="entry name" value="ZINC-FINGER DOMAIN OF MONOAMINE-OXIDASE A REPRESSOR R1 PROTEIN"/>
    <property type="match status" value="1"/>
</dbReference>
<evidence type="ECO:0000256" key="11">
    <source>
        <dbReference type="SAM" id="MobiDB-lite"/>
    </source>
</evidence>
<feature type="region of interest" description="Disordered" evidence="11">
    <location>
        <begin position="447"/>
        <end position="477"/>
    </location>
</feature>
<dbReference type="GO" id="GO:0008270">
    <property type="term" value="F:zinc ion binding"/>
    <property type="evidence" value="ECO:0007669"/>
    <property type="project" value="UniProtKB-KW"/>
</dbReference>
<feature type="region of interest" description="Disordered" evidence="11">
    <location>
        <begin position="714"/>
        <end position="812"/>
    </location>
</feature>
<keyword evidence="10" id="KW-0479">Metal-binding</keyword>
<evidence type="ECO:0000256" key="9">
    <source>
        <dbReference type="ARBA" id="ARBA00023242"/>
    </source>
</evidence>
<organism evidence="14 15">
    <name type="scientific">Geranomyces variabilis</name>
    <dbReference type="NCBI Taxonomy" id="109894"/>
    <lineage>
        <taxon>Eukaryota</taxon>
        <taxon>Fungi</taxon>
        <taxon>Fungi incertae sedis</taxon>
        <taxon>Chytridiomycota</taxon>
        <taxon>Chytridiomycota incertae sedis</taxon>
        <taxon>Chytridiomycetes</taxon>
        <taxon>Spizellomycetales</taxon>
        <taxon>Powellomycetaceae</taxon>
        <taxon>Geranomyces</taxon>
    </lineage>
</organism>
<dbReference type="PROSITE" id="PS50089">
    <property type="entry name" value="ZF_RING_2"/>
    <property type="match status" value="1"/>
</dbReference>
<evidence type="ECO:0000256" key="8">
    <source>
        <dbReference type="ARBA" id="ARBA00023163"/>
    </source>
</evidence>
<evidence type="ECO:0000256" key="2">
    <source>
        <dbReference type="ARBA" id="ARBA00004496"/>
    </source>
</evidence>
<evidence type="ECO:0000313" key="14">
    <source>
        <dbReference type="EMBL" id="KAJ3175359.1"/>
    </source>
</evidence>
<evidence type="ECO:0000313" key="15">
    <source>
        <dbReference type="Proteomes" id="UP001212152"/>
    </source>
</evidence>
<dbReference type="GO" id="GO:0005737">
    <property type="term" value="C:cytoplasm"/>
    <property type="evidence" value="ECO:0007669"/>
    <property type="project" value="UniProtKB-SubCell"/>
</dbReference>
<dbReference type="InterPro" id="IPR001841">
    <property type="entry name" value="Znf_RING"/>
</dbReference>
<accession>A0AAD5TH96</accession>